<dbReference type="Pfam" id="PF03965">
    <property type="entry name" value="Penicillinase_R"/>
    <property type="match status" value="1"/>
</dbReference>
<dbReference type="SUPFAM" id="SSF46785">
    <property type="entry name" value="Winged helix' DNA-binding domain"/>
    <property type="match status" value="1"/>
</dbReference>
<gene>
    <name evidence="5" type="ORF">M5X16_29585</name>
    <name evidence="6" type="ORF">PC41400_00270</name>
</gene>
<dbReference type="InterPro" id="IPR036390">
    <property type="entry name" value="WH_DNA-bd_sf"/>
</dbReference>
<dbReference type="RefSeq" id="WP_042231244.1">
    <property type="nucleotide sequence ID" value="NZ_CP026520.1"/>
</dbReference>
<dbReference type="Gene3D" id="1.10.4040.10">
    <property type="entry name" value="Penicillinase repressor domain"/>
    <property type="match status" value="1"/>
</dbReference>
<comment type="similarity">
    <text evidence="1">Belongs to the BlaI transcriptional regulatory family.</text>
</comment>
<accession>A0A410WPF1</accession>
<evidence type="ECO:0000256" key="2">
    <source>
        <dbReference type="ARBA" id="ARBA00023015"/>
    </source>
</evidence>
<dbReference type="Proteomes" id="UP000288943">
    <property type="component" value="Chromosome"/>
</dbReference>
<evidence type="ECO:0000256" key="3">
    <source>
        <dbReference type="ARBA" id="ARBA00023125"/>
    </source>
</evidence>
<evidence type="ECO:0000256" key="4">
    <source>
        <dbReference type="ARBA" id="ARBA00023163"/>
    </source>
</evidence>
<dbReference type="AlphaFoldDB" id="A0A410WPF1"/>
<dbReference type="GO" id="GO:0045892">
    <property type="term" value="P:negative regulation of DNA-templated transcription"/>
    <property type="evidence" value="ECO:0007669"/>
    <property type="project" value="InterPro"/>
</dbReference>
<dbReference type="KEGG" id="pchi:PC41400_00270"/>
<dbReference type="InterPro" id="IPR036388">
    <property type="entry name" value="WH-like_DNA-bd_sf"/>
</dbReference>
<evidence type="ECO:0000313" key="5">
    <source>
        <dbReference type="EMBL" id="MCY9599905.1"/>
    </source>
</evidence>
<reference evidence="5 8" key="2">
    <citation type="submission" date="2022-05" db="EMBL/GenBank/DDBJ databases">
        <title>Genome Sequencing of Bee-Associated Microbes.</title>
        <authorList>
            <person name="Dunlap C."/>
        </authorList>
    </citation>
    <scope>NUCLEOTIDE SEQUENCE [LARGE SCALE GENOMIC DNA]</scope>
    <source>
        <strain evidence="5 8">NRRL B-23120</strain>
    </source>
</reference>
<dbReference type="OrthoDB" id="1849040at2"/>
<evidence type="ECO:0000313" key="8">
    <source>
        <dbReference type="Proteomes" id="UP001527202"/>
    </source>
</evidence>
<dbReference type="Gene3D" id="1.10.10.10">
    <property type="entry name" value="Winged helix-like DNA-binding domain superfamily/Winged helix DNA-binding domain"/>
    <property type="match status" value="1"/>
</dbReference>
<proteinExistence type="inferred from homology"/>
<evidence type="ECO:0000256" key="1">
    <source>
        <dbReference type="ARBA" id="ARBA00011046"/>
    </source>
</evidence>
<reference evidence="6 7" key="1">
    <citation type="submission" date="2018-01" db="EMBL/GenBank/DDBJ databases">
        <title>The whole genome sequencing and assembly of Paenibacillus chitinolyticus KCCM 41400 strain.</title>
        <authorList>
            <person name="Kim J.-Y."/>
            <person name="Park M.-K."/>
            <person name="Lee Y.-J."/>
            <person name="Yi H."/>
            <person name="Bahn Y.-S."/>
            <person name="Kim J.F."/>
            <person name="Lee D.-W."/>
        </authorList>
    </citation>
    <scope>NUCLEOTIDE SEQUENCE [LARGE SCALE GENOMIC DNA]</scope>
    <source>
        <strain evidence="6 7">KCCM 41400</strain>
    </source>
</reference>
<organism evidence="6 7">
    <name type="scientific">Paenibacillus chitinolyticus</name>
    <dbReference type="NCBI Taxonomy" id="79263"/>
    <lineage>
        <taxon>Bacteria</taxon>
        <taxon>Bacillati</taxon>
        <taxon>Bacillota</taxon>
        <taxon>Bacilli</taxon>
        <taxon>Bacillales</taxon>
        <taxon>Paenibacillaceae</taxon>
        <taxon>Paenibacillus</taxon>
    </lineage>
</organism>
<evidence type="ECO:0000313" key="6">
    <source>
        <dbReference type="EMBL" id="QAV16214.1"/>
    </source>
</evidence>
<name>A0A410WPF1_9BACL</name>
<dbReference type="EMBL" id="JAMDMJ010000069">
    <property type="protein sequence ID" value="MCY9599905.1"/>
    <property type="molecule type" value="Genomic_DNA"/>
</dbReference>
<sequence length="125" mass="14523">MNPNLRISDAEWEIMKVLWSAKKSLTASEIIESMSHPEWSSKTVRTLIARLVQKNAIKADMSSRIYQYYALYEEKDCILAETQSFLHKVRGNLFKPVIVEFLNKRSLSKEDIEELKSLLDKRSGD</sequence>
<dbReference type="PIRSF" id="PIRSF019455">
    <property type="entry name" value="CopR_AtkY"/>
    <property type="match status" value="1"/>
</dbReference>
<keyword evidence="8" id="KW-1185">Reference proteome</keyword>
<dbReference type="InterPro" id="IPR005650">
    <property type="entry name" value="BlaI_family"/>
</dbReference>
<evidence type="ECO:0000313" key="7">
    <source>
        <dbReference type="Proteomes" id="UP000288943"/>
    </source>
</evidence>
<dbReference type="EMBL" id="CP026520">
    <property type="protein sequence ID" value="QAV16214.1"/>
    <property type="molecule type" value="Genomic_DNA"/>
</dbReference>
<protein>
    <submittedName>
        <fullName evidence="5 6">Transcriptional regulator</fullName>
    </submittedName>
</protein>
<keyword evidence="2" id="KW-0805">Transcription regulation</keyword>
<keyword evidence="3" id="KW-0238">DNA-binding</keyword>
<keyword evidence="4" id="KW-0804">Transcription</keyword>
<dbReference type="Proteomes" id="UP001527202">
    <property type="component" value="Unassembled WGS sequence"/>
</dbReference>
<dbReference type="GeneID" id="95373252"/>
<dbReference type="GO" id="GO:0003677">
    <property type="term" value="F:DNA binding"/>
    <property type="evidence" value="ECO:0007669"/>
    <property type="project" value="UniProtKB-KW"/>
</dbReference>